<name>A0ABP9QJT3_9RHOO</name>
<reference evidence="4" key="1">
    <citation type="journal article" date="2019" name="Int. J. Syst. Evol. Microbiol.">
        <title>The Global Catalogue of Microorganisms (GCM) 10K type strain sequencing project: providing services to taxonomists for standard genome sequencing and annotation.</title>
        <authorList>
            <consortium name="The Broad Institute Genomics Platform"/>
            <consortium name="The Broad Institute Genome Sequencing Center for Infectious Disease"/>
            <person name="Wu L."/>
            <person name="Ma J."/>
        </authorList>
    </citation>
    <scope>NUCLEOTIDE SEQUENCE [LARGE SCALE GENOMIC DNA]</scope>
    <source>
        <strain evidence="4">JCM 18715</strain>
    </source>
</reference>
<dbReference type="Proteomes" id="UP001500547">
    <property type="component" value="Unassembled WGS sequence"/>
</dbReference>
<dbReference type="SUPFAM" id="SSF55961">
    <property type="entry name" value="Bet v1-like"/>
    <property type="match status" value="1"/>
</dbReference>
<keyword evidence="4" id="KW-1185">Reference proteome</keyword>
<accession>A0ABP9QJT3</accession>
<dbReference type="InterPro" id="IPR013538">
    <property type="entry name" value="ASHA1/2-like_C"/>
</dbReference>
<evidence type="ECO:0000259" key="2">
    <source>
        <dbReference type="Pfam" id="PF08327"/>
    </source>
</evidence>
<proteinExistence type="inferred from homology"/>
<evidence type="ECO:0000256" key="1">
    <source>
        <dbReference type="ARBA" id="ARBA00006817"/>
    </source>
</evidence>
<comment type="caution">
    <text evidence="3">The sequence shown here is derived from an EMBL/GenBank/DDBJ whole genome shotgun (WGS) entry which is preliminary data.</text>
</comment>
<comment type="similarity">
    <text evidence="1">Belongs to the AHA1 family.</text>
</comment>
<dbReference type="Pfam" id="PF08327">
    <property type="entry name" value="AHSA1"/>
    <property type="match status" value="1"/>
</dbReference>
<evidence type="ECO:0000313" key="4">
    <source>
        <dbReference type="Proteomes" id="UP001500547"/>
    </source>
</evidence>
<dbReference type="InterPro" id="IPR023393">
    <property type="entry name" value="START-like_dom_sf"/>
</dbReference>
<dbReference type="Gene3D" id="3.30.530.20">
    <property type="match status" value="1"/>
</dbReference>
<evidence type="ECO:0000313" key="3">
    <source>
        <dbReference type="EMBL" id="GAA5163152.1"/>
    </source>
</evidence>
<feature type="domain" description="Activator of Hsp90 ATPase homologue 1/2-like C-terminal" evidence="2">
    <location>
        <begin position="27"/>
        <end position="166"/>
    </location>
</feature>
<organism evidence="3 4">
    <name type="scientific">Viridibacterium curvum</name>
    <dbReference type="NCBI Taxonomy" id="1101404"/>
    <lineage>
        <taxon>Bacteria</taxon>
        <taxon>Pseudomonadati</taxon>
        <taxon>Pseudomonadota</taxon>
        <taxon>Betaproteobacteria</taxon>
        <taxon>Rhodocyclales</taxon>
        <taxon>Rhodocyclaceae</taxon>
        <taxon>Viridibacterium</taxon>
    </lineage>
</organism>
<protein>
    <submittedName>
        <fullName evidence="3">SRPBCC family protein</fullName>
    </submittedName>
</protein>
<dbReference type="EMBL" id="BAABLD010000007">
    <property type="protein sequence ID" value="GAA5163152.1"/>
    <property type="molecule type" value="Genomic_DNA"/>
</dbReference>
<dbReference type="RefSeq" id="WP_345532250.1">
    <property type="nucleotide sequence ID" value="NZ_BAABLD010000007.1"/>
</dbReference>
<sequence>MSTLLGAGRRNVPEDEKPTVRFERVLDAPQARVFEVWTRPEHILKWWRPRHFHRIDLEVMDVRPGGELRFRMFHPEGAQYVSSSIYREVLPTSRLVYFETCYENDRLFHKTLQTVHFDALGAQTRVRVLSCFEWVADRPAHFTTDFMEAMWLDGWKDNGEHMAAYLASLSA</sequence>
<gene>
    <name evidence="3" type="ORF">GCM10025770_14870</name>
</gene>